<gene>
    <name evidence="2" type="ORF">P7K49_018716</name>
</gene>
<evidence type="ECO:0000313" key="3">
    <source>
        <dbReference type="Proteomes" id="UP001266305"/>
    </source>
</evidence>
<evidence type="ECO:0000313" key="2">
    <source>
        <dbReference type="EMBL" id="KAK2104860.1"/>
    </source>
</evidence>
<reference evidence="2 3" key="1">
    <citation type="submission" date="2023-05" db="EMBL/GenBank/DDBJ databases">
        <title>B98-5 Cell Line De Novo Hybrid Assembly: An Optical Mapping Approach.</title>
        <authorList>
            <person name="Kananen K."/>
            <person name="Auerbach J.A."/>
            <person name="Kautto E."/>
            <person name="Blachly J.S."/>
        </authorList>
    </citation>
    <scope>NUCLEOTIDE SEQUENCE [LARGE SCALE GENOMIC DNA]</scope>
    <source>
        <strain evidence="2">B95-8</strain>
        <tissue evidence="2">Cell line</tissue>
    </source>
</reference>
<keyword evidence="3" id="KW-1185">Reference proteome</keyword>
<dbReference type="EMBL" id="JASSZA010000008">
    <property type="protein sequence ID" value="KAK2104860.1"/>
    <property type="molecule type" value="Genomic_DNA"/>
</dbReference>
<feature type="non-terminal residue" evidence="2">
    <location>
        <position position="1"/>
    </location>
</feature>
<proteinExistence type="predicted"/>
<name>A0ABQ9V6R7_SAGOE</name>
<protein>
    <submittedName>
        <fullName evidence="2">Uncharacterized protein</fullName>
    </submittedName>
</protein>
<feature type="region of interest" description="Disordered" evidence="1">
    <location>
        <begin position="43"/>
        <end position="65"/>
    </location>
</feature>
<sequence length="65" mass="7184">RHRIVLTAVEYRQYRSHPPRLTGTDESPPPMAMFLRLVGTPPSISIARGPCTPRPHPKMSPNGGP</sequence>
<organism evidence="2 3">
    <name type="scientific">Saguinus oedipus</name>
    <name type="common">Cotton-top tamarin</name>
    <name type="synonym">Oedipomidas oedipus</name>
    <dbReference type="NCBI Taxonomy" id="9490"/>
    <lineage>
        <taxon>Eukaryota</taxon>
        <taxon>Metazoa</taxon>
        <taxon>Chordata</taxon>
        <taxon>Craniata</taxon>
        <taxon>Vertebrata</taxon>
        <taxon>Euteleostomi</taxon>
        <taxon>Mammalia</taxon>
        <taxon>Eutheria</taxon>
        <taxon>Euarchontoglires</taxon>
        <taxon>Primates</taxon>
        <taxon>Haplorrhini</taxon>
        <taxon>Platyrrhini</taxon>
        <taxon>Cebidae</taxon>
        <taxon>Callitrichinae</taxon>
        <taxon>Saguinus</taxon>
    </lineage>
</organism>
<dbReference type="Proteomes" id="UP001266305">
    <property type="component" value="Unassembled WGS sequence"/>
</dbReference>
<accession>A0ABQ9V6R7</accession>
<evidence type="ECO:0000256" key="1">
    <source>
        <dbReference type="SAM" id="MobiDB-lite"/>
    </source>
</evidence>
<comment type="caution">
    <text evidence="2">The sequence shown here is derived from an EMBL/GenBank/DDBJ whole genome shotgun (WGS) entry which is preliminary data.</text>
</comment>